<dbReference type="AlphaFoldDB" id="A0A0L9TWD6"/>
<evidence type="ECO:0000313" key="1">
    <source>
        <dbReference type="EMBL" id="KOM34469.1"/>
    </source>
</evidence>
<organism evidence="1 2">
    <name type="scientific">Phaseolus angularis</name>
    <name type="common">Azuki bean</name>
    <name type="synonym">Vigna angularis</name>
    <dbReference type="NCBI Taxonomy" id="3914"/>
    <lineage>
        <taxon>Eukaryota</taxon>
        <taxon>Viridiplantae</taxon>
        <taxon>Streptophyta</taxon>
        <taxon>Embryophyta</taxon>
        <taxon>Tracheophyta</taxon>
        <taxon>Spermatophyta</taxon>
        <taxon>Magnoliopsida</taxon>
        <taxon>eudicotyledons</taxon>
        <taxon>Gunneridae</taxon>
        <taxon>Pentapetalae</taxon>
        <taxon>rosids</taxon>
        <taxon>fabids</taxon>
        <taxon>Fabales</taxon>
        <taxon>Fabaceae</taxon>
        <taxon>Papilionoideae</taxon>
        <taxon>50 kb inversion clade</taxon>
        <taxon>NPAAA clade</taxon>
        <taxon>indigoferoid/millettioid clade</taxon>
        <taxon>Phaseoleae</taxon>
        <taxon>Vigna</taxon>
    </lineage>
</organism>
<dbReference type="Gramene" id="KOM34469">
    <property type="protein sequence ID" value="KOM34469"/>
    <property type="gene ID" value="LR48_Vigan02g061900"/>
</dbReference>
<reference evidence="2" key="1">
    <citation type="journal article" date="2015" name="Proc. Natl. Acad. Sci. U.S.A.">
        <title>Genome sequencing of adzuki bean (Vigna angularis) provides insight into high starch and low fat accumulation and domestication.</title>
        <authorList>
            <person name="Yang K."/>
            <person name="Tian Z."/>
            <person name="Chen C."/>
            <person name="Luo L."/>
            <person name="Zhao B."/>
            <person name="Wang Z."/>
            <person name="Yu L."/>
            <person name="Li Y."/>
            <person name="Sun Y."/>
            <person name="Li W."/>
            <person name="Chen Y."/>
            <person name="Li Y."/>
            <person name="Zhang Y."/>
            <person name="Ai D."/>
            <person name="Zhao J."/>
            <person name="Shang C."/>
            <person name="Ma Y."/>
            <person name="Wu B."/>
            <person name="Wang M."/>
            <person name="Gao L."/>
            <person name="Sun D."/>
            <person name="Zhang P."/>
            <person name="Guo F."/>
            <person name="Wang W."/>
            <person name="Li Y."/>
            <person name="Wang J."/>
            <person name="Varshney R.K."/>
            <person name="Wang J."/>
            <person name="Ling H.Q."/>
            <person name="Wan P."/>
        </authorList>
    </citation>
    <scope>NUCLEOTIDE SEQUENCE</scope>
    <source>
        <strain evidence="2">cv. Jingnong 6</strain>
    </source>
</reference>
<proteinExistence type="predicted"/>
<name>A0A0L9TWD6_PHAAN</name>
<accession>A0A0L9TWD6</accession>
<gene>
    <name evidence="1" type="ORF">LR48_Vigan02g061900</name>
</gene>
<protein>
    <submittedName>
        <fullName evidence="1">Uncharacterized protein</fullName>
    </submittedName>
</protein>
<sequence length="77" mass="9131">MKARKLLTYRNQLLRNIPCPSPSISHRVPAPLTVPLGRHHKNDTLSSSTYTFVRFFRHLHIRKSYFIISEFYNLIFS</sequence>
<dbReference type="Proteomes" id="UP000053144">
    <property type="component" value="Chromosome 2"/>
</dbReference>
<evidence type="ECO:0000313" key="2">
    <source>
        <dbReference type="Proteomes" id="UP000053144"/>
    </source>
</evidence>
<dbReference type="EMBL" id="CM003372">
    <property type="protein sequence ID" value="KOM34469.1"/>
    <property type="molecule type" value="Genomic_DNA"/>
</dbReference>